<dbReference type="Pfam" id="PF13535">
    <property type="entry name" value="ATP-grasp_4"/>
    <property type="match status" value="1"/>
</dbReference>
<evidence type="ECO:0000256" key="2">
    <source>
        <dbReference type="ARBA" id="ARBA00022741"/>
    </source>
</evidence>
<dbReference type="InterPro" id="IPR011761">
    <property type="entry name" value="ATP-grasp"/>
</dbReference>
<sequence length="394" mass="44083">MTVKRKLLIAGGGYSDIPLILAAQNLGFHVITSGNRADDLGHRYSDECCLQDFSDKDAMLRLAESLKIDAICASCNDFSAITAAYVAEHLKLPGHDSYETSLLIHHKDRYRDFAFENEIPSPRAKGFDSVSAAMDELGIFDFPIMVKPVDLTGGKGISKVDHIADARPVLETAFEISRAKRIVIEEYVEGTRHGISTFLRNGRVVFFFNDNEHYFLNPYLVSAASTPAQVPENTASTVCAAAEKMASLLNLKTGIFHIQYILQRGIPVIIEICRRAPGDLYIQFVKHATGVDYPAYIVRAASGLECDDLVQVAPNGFYTRHCIMPHHNGIINNITIDPEISEKIIDQMLWWKAGERIDNHLIQKQGIVFLRFKSKDEMLCETEKLPDLIHVDMK</sequence>
<keyword evidence="2 4" id="KW-0547">Nucleotide-binding</keyword>
<dbReference type="PANTHER" id="PTHR43585">
    <property type="entry name" value="FUMIPYRROLE BIOSYNTHESIS PROTEIN C"/>
    <property type="match status" value="1"/>
</dbReference>
<evidence type="ECO:0000256" key="1">
    <source>
        <dbReference type="ARBA" id="ARBA00022598"/>
    </source>
</evidence>
<dbReference type="SMART" id="SM01209">
    <property type="entry name" value="GARS_A"/>
    <property type="match status" value="1"/>
</dbReference>
<dbReference type="GO" id="GO:0046872">
    <property type="term" value="F:metal ion binding"/>
    <property type="evidence" value="ECO:0007669"/>
    <property type="project" value="InterPro"/>
</dbReference>
<evidence type="ECO:0000256" key="4">
    <source>
        <dbReference type="PROSITE-ProRule" id="PRU00409"/>
    </source>
</evidence>
<proteinExistence type="predicted"/>
<organism evidence="6 7">
    <name type="scientific">Gimesia maris</name>
    <dbReference type="NCBI Taxonomy" id="122"/>
    <lineage>
        <taxon>Bacteria</taxon>
        <taxon>Pseudomonadati</taxon>
        <taxon>Planctomycetota</taxon>
        <taxon>Planctomycetia</taxon>
        <taxon>Planctomycetales</taxon>
        <taxon>Planctomycetaceae</taxon>
        <taxon>Gimesia</taxon>
    </lineage>
</organism>
<dbReference type="Gene3D" id="3.30.1490.20">
    <property type="entry name" value="ATP-grasp fold, A domain"/>
    <property type="match status" value="1"/>
</dbReference>
<protein>
    <submittedName>
        <fullName evidence="6">Phosphoribosylglycinamide synthetase</fullName>
    </submittedName>
</protein>
<dbReference type="PANTHER" id="PTHR43585:SF2">
    <property type="entry name" value="ATP-GRASP ENZYME FSQD"/>
    <property type="match status" value="1"/>
</dbReference>
<dbReference type="InterPro" id="IPR016185">
    <property type="entry name" value="PreATP-grasp_dom_sf"/>
</dbReference>
<keyword evidence="1" id="KW-0436">Ligase</keyword>
<gene>
    <name evidence="6" type="ORF">DIT97_11825</name>
</gene>
<dbReference type="Gene3D" id="3.40.50.20">
    <property type="match status" value="1"/>
</dbReference>
<comment type="caution">
    <text evidence="6">The sequence shown here is derived from an EMBL/GenBank/DDBJ whole genome shotgun (WGS) entry which is preliminary data.</text>
</comment>
<name>A0A3D3R6K4_9PLAN</name>
<keyword evidence="3 4" id="KW-0067">ATP-binding</keyword>
<dbReference type="InterPro" id="IPR052032">
    <property type="entry name" value="ATP-dep_AA_Ligase"/>
</dbReference>
<dbReference type="InterPro" id="IPR013815">
    <property type="entry name" value="ATP_grasp_subdomain_1"/>
</dbReference>
<evidence type="ECO:0000313" key="6">
    <source>
        <dbReference type="EMBL" id="HCO23702.1"/>
    </source>
</evidence>
<dbReference type="GO" id="GO:0016874">
    <property type="term" value="F:ligase activity"/>
    <property type="evidence" value="ECO:0007669"/>
    <property type="project" value="UniProtKB-KW"/>
</dbReference>
<reference evidence="6 7" key="1">
    <citation type="journal article" date="2018" name="Nat. Biotechnol.">
        <title>A standardized bacterial taxonomy based on genome phylogeny substantially revises the tree of life.</title>
        <authorList>
            <person name="Parks D.H."/>
            <person name="Chuvochina M."/>
            <person name="Waite D.W."/>
            <person name="Rinke C."/>
            <person name="Skarshewski A."/>
            <person name="Chaumeil P.A."/>
            <person name="Hugenholtz P."/>
        </authorList>
    </citation>
    <scope>NUCLEOTIDE SEQUENCE [LARGE SCALE GENOMIC DNA]</scope>
    <source>
        <strain evidence="6">UBA9375</strain>
    </source>
</reference>
<dbReference type="EMBL" id="DQAY01000068">
    <property type="protein sequence ID" value="HCO23702.1"/>
    <property type="molecule type" value="Genomic_DNA"/>
</dbReference>
<evidence type="ECO:0000256" key="3">
    <source>
        <dbReference type="ARBA" id="ARBA00022840"/>
    </source>
</evidence>
<dbReference type="GO" id="GO:0005524">
    <property type="term" value="F:ATP binding"/>
    <property type="evidence" value="ECO:0007669"/>
    <property type="project" value="UniProtKB-UniRule"/>
</dbReference>
<accession>A0A3D3R6K4</accession>
<dbReference type="Gene3D" id="3.30.470.20">
    <property type="entry name" value="ATP-grasp fold, B domain"/>
    <property type="match status" value="1"/>
</dbReference>
<dbReference type="PROSITE" id="PS50975">
    <property type="entry name" value="ATP_GRASP"/>
    <property type="match status" value="1"/>
</dbReference>
<evidence type="ECO:0000313" key="7">
    <source>
        <dbReference type="Proteomes" id="UP000263642"/>
    </source>
</evidence>
<dbReference type="SUPFAM" id="SSF56059">
    <property type="entry name" value="Glutathione synthetase ATP-binding domain-like"/>
    <property type="match status" value="1"/>
</dbReference>
<evidence type="ECO:0000259" key="5">
    <source>
        <dbReference type="PROSITE" id="PS50975"/>
    </source>
</evidence>
<feature type="domain" description="ATP-grasp" evidence="5">
    <location>
        <begin position="111"/>
        <end position="302"/>
    </location>
</feature>
<dbReference type="SUPFAM" id="SSF52440">
    <property type="entry name" value="PreATP-grasp domain"/>
    <property type="match status" value="1"/>
</dbReference>
<dbReference type="AlphaFoldDB" id="A0A3D3R6K4"/>
<dbReference type="Proteomes" id="UP000263642">
    <property type="component" value="Unassembled WGS sequence"/>
</dbReference>